<sequence length="215" mass="23124">MVMECAERVVAIRSKITYQIHVSYGSETGAVSMLVDPVIVRRIDCLTALNGSDVDLLTSVERLSGVRMQIPANAELATDIRKAIEHNIRHLAVTASISFSVVGGEEPKDPNGSNNLAEKVAPKGYISLQEHHDAMPRASAIPRRHSTTSFTGNDSGTESCSTVGATPPSDEASDTFLMSKGRSSDLIRLNLQLATLTQLLILKRGVGRLTGRLQS</sequence>
<dbReference type="Proteomes" id="UP000593566">
    <property type="component" value="Unassembled WGS sequence"/>
</dbReference>
<accession>A0A8H6C9Q6</accession>
<feature type="compositionally biased region" description="Polar residues" evidence="1">
    <location>
        <begin position="147"/>
        <end position="164"/>
    </location>
</feature>
<organism evidence="2 3">
    <name type="scientific">Letharia lupina</name>
    <dbReference type="NCBI Taxonomy" id="560253"/>
    <lineage>
        <taxon>Eukaryota</taxon>
        <taxon>Fungi</taxon>
        <taxon>Dikarya</taxon>
        <taxon>Ascomycota</taxon>
        <taxon>Pezizomycotina</taxon>
        <taxon>Lecanoromycetes</taxon>
        <taxon>OSLEUM clade</taxon>
        <taxon>Lecanoromycetidae</taxon>
        <taxon>Lecanorales</taxon>
        <taxon>Lecanorineae</taxon>
        <taxon>Parmeliaceae</taxon>
        <taxon>Letharia</taxon>
    </lineage>
</organism>
<gene>
    <name evidence="2" type="ORF">HO133_003996</name>
</gene>
<comment type="caution">
    <text evidence="2">The sequence shown here is derived from an EMBL/GenBank/DDBJ whole genome shotgun (WGS) entry which is preliminary data.</text>
</comment>
<name>A0A8H6C9Q6_9LECA</name>
<dbReference type="GeneID" id="59332405"/>
<feature type="region of interest" description="Disordered" evidence="1">
    <location>
        <begin position="147"/>
        <end position="172"/>
    </location>
</feature>
<evidence type="ECO:0000313" key="3">
    <source>
        <dbReference type="Proteomes" id="UP000593566"/>
    </source>
</evidence>
<dbReference type="EMBL" id="JACCJB010000019">
    <property type="protein sequence ID" value="KAF6219527.1"/>
    <property type="molecule type" value="Genomic_DNA"/>
</dbReference>
<dbReference type="AlphaFoldDB" id="A0A8H6C9Q6"/>
<reference evidence="2 3" key="1">
    <citation type="journal article" date="2020" name="Genomics">
        <title>Complete, high-quality genomes from long-read metagenomic sequencing of two wolf lichen thalli reveals enigmatic genome architecture.</title>
        <authorList>
            <person name="McKenzie S.K."/>
            <person name="Walston R.F."/>
            <person name="Allen J.L."/>
        </authorList>
    </citation>
    <scope>NUCLEOTIDE SEQUENCE [LARGE SCALE GENOMIC DNA]</scope>
    <source>
        <strain evidence="2">WasteWater1</strain>
    </source>
</reference>
<keyword evidence="3" id="KW-1185">Reference proteome</keyword>
<dbReference type="RefSeq" id="XP_037148962.1">
    <property type="nucleotide sequence ID" value="XM_037294915.1"/>
</dbReference>
<evidence type="ECO:0000313" key="2">
    <source>
        <dbReference type="EMBL" id="KAF6219527.1"/>
    </source>
</evidence>
<protein>
    <submittedName>
        <fullName evidence="2">Uncharacterized protein</fullName>
    </submittedName>
</protein>
<evidence type="ECO:0000256" key="1">
    <source>
        <dbReference type="SAM" id="MobiDB-lite"/>
    </source>
</evidence>
<proteinExistence type="predicted"/>